<evidence type="ECO:0000313" key="1">
    <source>
        <dbReference type="EMBL" id="SDK85800.1"/>
    </source>
</evidence>
<proteinExistence type="predicted"/>
<reference evidence="1 2" key="1">
    <citation type="submission" date="2016-10" db="EMBL/GenBank/DDBJ databases">
        <authorList>
            <person name="de Groot N.N."/>
        </authorList>
    </citation>
    <scope>NUCLEOTIDE SEQUENCE [LARGE SCALE GENOMIC DNA]</scope>
    <source>
        <strain evidence="1 2">DSM 25186</strain>
    </source>
</reference>
<evidence type="ECO:0008006" key="3">
    <source>
        <dbReference type="Google" id="ProtNLM"/>
    </source>
</evidence>
<dbReference type="InterPro" id="IPR020835">
    <property type="entry name" value="Catalase_sf"/>
</dbReference>
<dbReference type="RefSeq" id="WP_143017232.1">
    <property type="nucleotide sequence ID" value="NZ_FNFO01000003.1"/>
</dbReference>
<dbReference type="SUPFAM" id="SSF56634">
    <property type="entry name" value="Heme-dependent catalase-like"/>
    <property type="match status" value="1"/>
</dbReference>
<gene>
    <name evidence="1" type="ORF">SAMN05421823_103731</name>
</gene>
<dbReference type="GO" id="GO:0020037">
    <property type="term" value="F:heme binding"/>
    <property type="evidence" value="ECO:0007669"/>
    <property type="project" value="InterPro"/>
</dbReference>
<dbReference type="EMBL" id="FNFO01000003">
    <property type="protein sequence ID" value="SDK85800.1"/>
    <property type="molecule type" value="Genomic_DNA"/>
</dbReference>
<keyword evidence="2" id="KW-1185">Reference proteome</keyword>
<dbReference type="Gene3D" id="2.40.180.10">
    <property type="entry name" value="Catalase core domain"/>
    <property type="match status" value="1"/>
</dbReference>
<dbReference type="AlphaFoldDB" id="A0A1G9FBR8"/>
<organism evidence="1 2">
    <name type="scientific">Catalinimonas alkaloidigena</name>
    <dbReference type="NCBI Taxonomy" id="1075417"/>
    <lineage>
        <taxon>Bacteria</taxon>
        <taxon>Pseudomonadati</taxon>
        <taxon>Bacteroidota</taxon>
        <taxon>Cytophagia</taxon>
        <taxon>Cytophagales</taxon>
        <taxon>Catalimonadaceae</taxon>
        <taxon>Catalinimonas</taxon>
    </lineage>
</organism>
<dbReference type="PANTHER" id="PTHR36195">
    <property type="entry name" value="DOMAIN PROTEIN, PUTATIVE (AFU_ORTHOLOGUE AFUA_5G01990)-RELATED-RELATED"/>
    <property type="match status" value="1"/>
</dbReference>
<name>A0A1G9FBR8_9BACT</name>
<dbReference type="CDD" id="cd08152">
    <property type="entry name" value="y4iL_like"/>
    <property type="match status" value="1"/>
</dbReference>
<dbReference type="PANTHER" id="PTHR36195:SF4">
    <property type="entry name" value="DOMAIN PROTEIN, PUTATIVE (AFU_ORTHOLOGUE AFUA_5G01990)-RELATED"/>
    <property type="match status" value="1"/>
</dbReference>
<accession>A0A1G9FBR8</accession>
<dbReference type="STRING" id="1075417.SAMN05421823_103731"/>
<evidence type="ECO:0000313" key="2">
    <source>
        <dbReference type="Proteomes" id="UP000198510"/>
    </source>
</evidence>
<dbReference type="Proteomes" id="UP000198510">
    <property type="component" value="Unassembled WGS sequence"/>
</dbReference>
<protein>
    <recommendedName>
        <fullName evidence="3">Catalase</fullName>
    </recommendedName>
</protein>
<sequence length="333" mass="37437">MPPLQLGQESPPPGEAADITAMIALMKASLAKRYAPGETLRQFHPKMHGCVRAELTVDADLPEHLRQGLFREHKTYQAWVRFSNAPPKVQSDAKASGRGMAIKVLEVGEASLVDDPIGVPTQDFLLTTSPVLSPGNARNYRQALYGLVHGFPHNLPYVFNPGNWRRLALTLRFMKKHADLLTLSYFSGSPFRLGGEGTAVKFSARPLYAPLVERPRRPAPDFLRQRLVDHLATQDATFTFLVQPQTDPVREPIEDTSRIWHAPFYRVGTLRIPSQEFDTEARRTFGENLSFSPWHSLPTHRPLGGINRVRRAVYEELAAFRMQQKGVEPSSLQ</sequence>
<dbReference type="OrthoDB" id="336698at2"/>